<proteinExistence type="predicted"/>
<comment type="caution">
    <text evidence="1">The sequence shown here is derived from an EMBL/GenBank/DDBJ whole genome shotgun (WGS) entry which is preliminary data.</text>
</comment>
<gene>
    <name evidence="1" type="ORF">I8J31_19410</name>
</gene>
<sequence>MKLIGVLALALIASACSTTPKPIKYFDVQNKRFFIASVDVNLLQKCDSNPDGFADHKALAKKFKEKLQKVLWDKKILAFFPKDAVTLKLKIQYRRNFMGEMFGICKTYGSSTLQYSGTMIENGHHVASDETKEIITLFNASEFLKQVSGASVGSKNLVLEDHVINDMSLNIVKWLYLFQDKSTEPSK</sequence>
<dbReference type="PROSITE" id="PS51257">
    <property type="entry name" value="PROKAR_LIPOPROTEIN"/>
    <property type="match status" value="1"/>
</dbReference>
<evidence type="ECO:0000313" key="1">
    <source>
        <dbReference type="EMBL" id="MBJ7539844.1"/>
    </source>
</evidence>
<protein>
    <submittedName>
        <fullName evidence="1">Uncharacterized protein</fullName>
    </submittedName>
</protein>
<evidence type="ECO:0000313" key="2">
    <source>
        <dbReference type="Proteomes" id="UP000628710"/>
    </source>
</evidence>
<dbReference type="Proteomes" id="UP000628710">
    <property type="component" value="Unassembled WGS sequence"/>
</dbReference>
<organism evidence="1 2">
    <name type="scientific">Marinomonas transparens</name>
    <dbReference type="NCBI Taxonomy" id="2795388"/>
    <lineage>
        <taxon>Bacteria</taxon>
        <taxon>Pseudomonadati</taxon>
        <taxon>Pseudomonadota</taxon>
        <taxon>Gammaproteobacteria</taxon>
        <taxon>Oceanospirillales</taxon>
        <taxon>Oceanospirillaceae</taxon>
        <taxon>Marinomonas</taxon>
    </lineage>
</organism>
<name>A0A934MXZ2_9GAMM</name>
<keyword evidence="2" id="KW-1185">Reference proteome</keyword>
<dbReference type="AlphaFoldDB" id="A0A934MXZ2"/>
<dbReference type="EMBL" id="JAEMNX010000033">
    <property type="protein sequence ID" value="MBJ7539844.1"/>
    <property type="molecule type" value="Genomic_DNA"/>
</dbReference>
<accession>A0A934MXZ2</accession>
<reference evidence="1" key="1">
    <citation type="submission" date="2020-12" db="EMBL/GenBank/DDBJ databases">
        <title>Marinomonas arctica sp. nov., a psychrotolerant bacterium isolated from the Arctic.</title>
        <authorList>
            <person name="Zhang Y."/>
        </authorList>
    </citation>
    <scope>NUCLEOTIDE SEQUENCE</scope>
    <source>
        <strain evidence="1">C1424</strain>
    </source>
</reference>